<protein>
    <submittedName>
        <fullName evidence="10">Response regulator transcription factor</fullName>
    </submittedName>
</protein>
<dbReference type="EMBL" id="JAGKSP010000005">
    <property type="protein sequence ID" value="MBP3963867.1"/>
    <property type="molecule type" value="Genomic_DNA"/>
</dbReference>
<gene>
    <name evidence="10" type="ORF">I8J30_14210</name>
</gene>
<dbReference type="Gene3D" id="3.40.50.2300">
    <property type="match status" value="1"/>
</dbReference>
<evidence type="ECO:0000256" key="6">
    <source>
        <dbReference type="PROSITE-ProRule" id="PRU00169"/>
    </source>
</evidence>
<dbReference type="PROSITE" id="PS51755">
    <property type="entry name" value="OMPR_PHOB"/>
    <property type="match status" value="1"/>
</dbReference>
<dbReference type="InterPro" id="IPR011006">
    <property type="entry name" value="CheY-like_superfamily"/>
</dbReference>
<feature type="domain" description="Response regulatory" evidence="8">
    <location>
        <begin position="4"/>
        <end position="117"/>
    </location>
</feature>
<evidence type="ECO:0000313" key="10">
    <source>
        <dbReference type="EMBL" id="MBP3963867.1"/>
    </source>
</evidence>
<proteinExistence type="predicted"/>
<keyword evidence="1 6" id="KW-0597">Phosphoprotein</keyword>
<evidence type="ECO:0000256" key="5">
    <source>
        <dbReference type="ARBA" id="ARBA00023163"/>
    </source>
</evidence>
<organism evidence="10 11">
    <name type="scientific">Paenibacillus lignilyticus</name>
    <dbReference type="NCBI Taxonomy" id="1172615"/>
    <lineage>
        <taxon>Bacteria</taxon>
        <taxon>Bacillati</taxon>
        <taxon>Bacillota</taxon>
        <taxon>Bacilli</taxon>
        <taxon>Bacillales</taxon>
        <taxon>Paenibacillaceae</taxon>
        <taxon>Paenibacillus</taxon>
    </lineage>
</organism>
<keyword evidence="4 7" id="KW-0238">DNA-binding</keyword>
<dbReference type="InterPro" id="IPR001867">
    <property type="entry name" value="OmpR/PhoB-type_DNA-bd"/>
</dbReference>
<feature type="domain" description="OmpR/PhoB-type" evidence="9">
    <location>
        <begin position="133"/>
        <end position="232"/>
    </location>
</feature>
<comment type="caution">
    <text evidence="10">The sequence shown here is derived from an EMBL/GenBank/DDBJ whole genome shotgun (WGS) entry which is preliminary data.</text>
</comment>
<evidence type="ECO:0000259" key="9">
    <source>
        <dbReference type="PROSITE" id="PS51755"/>
    </source>
</evidence>
<dbReference type="InterPro" id="IPR036388">
    <property type="entry name" value="WH-like_DNA-bd_sf"/>
</dbReference>
<dbReference type="Pfam" id="PF00486">
    <property type="entry name" value="Trans_reg_C"/>
    <property type="match status" value="1"/>
</dbReference>
<evidence type="ECO:0000313" key="11">
    <source>
        <dbReference type="Proteomes" id="UP000673394"/>
    </source>
</evidence>
<dbReference type="Pfam" id="PF00072">
    <property type="entry name" value="Response_reg"/>
    <property type="match status" value="1"/>
</dbReference>
<dbReference type="InterPro" id="IPR001789">
    <property type="entry name" value="Sig_transdc_resp-reg_receiver"/>
</dbReference>
<keyword evidence="11" id="KW-1185">Reference proteome</keyword>
<sequence length="237" mass="26591">MQSQLLLIEDDYAIADMVQRHLAKEGFAIRHAADGEEALRLLANETYQLILLDLMLPGVDGMEVLRHVRGSSTVPVLILSAKDSDVDKALGLGFGADDYLSKPFSLIELTARVKAALRRASQYAGAAAVAAPQQVLRVHELTLHTEEHLVTKRGLPVNLTAKELLILKLLMTYPKRAFSKEQIYRAVWNDDYFNDVNAIQVHISRLREKIEDEPASPKYIKTVWGIGYKMGEFRHDA</sequence>
<dbReference type="PANTHER" id="PTHR48111:SF26">
    <property type="entry name" value="STAGE 0 SPORULATION PROTEIN A HOMOLOG"/>
    <property type="match status" value="1"/>
</dbReference>
<dbReference type="CDD" id="cd17574">
    <property type="entry name" value="REC_OmpR"/>
    <property type="match status" value="1"/>
</dbReference>
<name>A0ABS5CDQ0_9BACL</name>
<evidence type="ECO:0000256" key="2">
    <source>
        <dbReference type="ARBA" id="ARBA00023012"/>
    </source>
</evidence>
<accession>A0ABS5CDQ0</accession>
<dbReference type="CDD" id="cd00383">
    <property type="entry name" value="trans_reg_C"/>
    <property type="match status" value="1"/>
</dbReference>
<evidence type="ECO:0000259" key="8">
    <source>
        <dbReference type="PROSITE" id="PS50110"/>
    </source>
</evidence>
<dbReference type="SUPFAM" id="SSF46894">
    <property type="entry name" value="C-terminal effector domain of the bipartite response regulators"/>
    <property type="match status" value="1"/>
</dbReference>
<dbReference type="Gene3D" id="1.10.10.10">
    <property type="entry name" value="Winged helix-like DNA-binding domain superfamily/Winged helix DNA-binding domain"/>
    <property type="match status" value="1"/>
</dbReference>
<dbReference type="Proteomes" id="UP000673394">
    <property type="component" value="Unassembled WGS sequence"/>
</dbReference>
<reference evidence="10 11" key="1">
    <citation type="submission" date="2021-04" db="EMBL/GenBank/DDBJ databases">
        <title>Paenibacillus sp. DLE-14 whole genome sequence.</title>
        <authorList>
            <person name="Ham Y.J."/>
        </authorList>
    </citation>
    <scope>NUCLEOTIDE SEQUENCE [LARGE SCALE GENOMIC DNA]</scope>
    <source>
        <strain evidence="10 11">DLE-14</strain>
    </source>
</reference>
<feature type="DNA-binding region" description="OmpR/PhoB-type" evidence="7">
    <location>
        <begin position="133"/>
        <end position="232"/>
    </location>
</feature>
<dbReference type="Gene3D" id="6.10.250.690">
    <property type="match status" value="1"/>
</dbReference>
<dbReference type="SMART" id="SM00448">
    <property type="entry name" value="REC"/>
    <property type="match status" value="1"/>
</dbReference>
<dbReference type="SMART" id="SM00862">
    <property type="entry name" value="Trans_reg_C"/>
    <property type="match status" value="1"/>
</dbReference>
<keyword evidence="3" id="KW-0805">Transcription regulation</keyword>
<evidence type="ECO:0000256" key="4">
    <source>
        <dbReference type="ARBA" id="ARBA00023125"/>
    </source>
</evidence>
<dbReference type="InterPro" id="IPR039420">
    <property type="entry name" value="WalR-like"/>
</dbReference>
<dbReference type="InterPro" id="IPR016032">
    <property type="entry name" value="Sig_transdc_resp-reg_C-effctor"/>
</dbReference>
<keyword evidence="5" id="KW-0804">Transcription</keyword>
<keyword evidence="2" id="KW-0902">Two-component regulatory system</keyword>
<dbReference type="SUPFAM" id="SSF52172">
    <property type="entry name" value="CheY-like"/>
    <property type="match status" value="1"/>
</dbReference>
<evidence type="ECO:0000256" key="3">
    <source>
        <dbReference type="ARBA" id="ARBA00023015"/>
    </source>
</evidence>
<dbReference type="PANTHER" id="PTHR48111">
    <property type="entry name" value="REGULATOR OF RPOS"/>
    <property type="match status" value="1"/>
</dbReference>
<evidence type="ECO:0000256" key="1">
    <source>
        <dbReference type="ARBA" id="ARBA00022553"/>
    </source>
</evidence>
<dbReference type="PROSITE" id="PS50110">
    <property type="entry name" value="RESPONSE_REGULATORY"/>
    <property type="match status" value="1"/>
</dbReference>
<dbReference type="RefSeq" id="WP_210658688.1">
    <property type="nucleotide sequence ID" value="NZ_JAGKSP010000005.1"/>
</dbReference>
<feature type="modified residue" description="4-aspartylphosphate" evidence="6">
    <location>
        <position position="53"/>
    </location>
</feature>
<evidence type="ECO:0000256" key="7">
    <source>
        <dbReference type="PROSITE-ProRule" id="PRU01091"/>
    </source>
</evidence>